<keyword evidence="5 11" id="KW-0863">Zinc-finger</keyword>
<evidence type="ECO:0000313" key="13">
    <source>
        <dbReference type="EMBL" id="KAB7500013.1"/>
    </source>
</evidence>
<keyword evidence="3" id="KW-0479">Metal-binding</keyword>
<feature type="domain" description="C2H2-type" evidence="12">
    <location>
        <begin position="33"/>
        <end position="60"/>
    </location>
</feature>
<keyword evidence="8" id="KW-0238">DNA-binding</keyword>
<protein>
    <submittedName>
        <fullName evidence="13">Zinc finger protein</fullName>
    </submittedName>
</protein>
<dbReference type="Pfam" id="PF00096">
    <property type="entry name" value="zf-C2H2"/>
    <property type="match status" value="3"/>
</dbReference>
<dbReference type="GO" id="GO:0005634">
    <property type="term" value="C:nucleus"/>
    <property type="evidence" value="ECO:0007669"/>
    <property type="project" value="UniProtKB-SubCell"/>
</dbReference>
<gene>
    <name evidence="13" type="ORF">Anas_12959</name>
</gene>
<feature type="domain" description="C2H2-type" evidence="12">
    <location>
        <begin position="61"/>
        <end position="88"/>
    </location>
</feature>
<dbReference type="SMART" id="SM00355">
    <property type="entry name" value="ZnF_C2H2"/>
    <property type="match status" value="5"/>
</dbReference>
<keyword evidence="6" id="KW-0862">Zinc</keyword>
<evidence type="ECO:0000256" key="3">
    <source>
        <dbReference type="ARBA" id="ARBA00022723"/>
    </source>
</evidence>
<dbReference type="InterPro" id="IPR013087">
    <property type="entry name" value="Znf_C2H2_type"/>
</dbReference>
<evidence type="ECO:0000256" key="7">
    <source>
        <dbReference type="ARBA" id="ARBA00023015"/>
    </source>
</evidence>
<dbReference type="GO" id="GO:0003677">
    <property type="term" value="F:DNA binding"/>
    <property type="evidence" value="ECO:0007669"/>
    <property type="project" value="UniProtKB-KW"/>
</dbReference>
<dbReference type="PROSITE" id="PS50157">
    <property type="entry name" value="ZINC_FINGER_C2H2_2"/>
    <property type="match status" value="4"/>
</dbReference>
<evidence type="ECO:0000256" key="6">
    <source>
        <dbReference type="ARBA" id="ARBA00022833"/>
    </source>
</evidence>
<evidence type="ECO:0000259" key="12">
    <source>
        <dbReference type="PROSITE" id="PS50157"/>
    </source>
</evidence>
<evidence type="ECO:0000256" key="10">
    <source>
        <dbReference type="ARBA" id="ARBA00023242"/>
    </source>
</evidence>
<evidence type="ECO:0000256" key="2">
    <source>
        <dbReference type="ARBA" id="ARBA00004123"/>
    </source>
</evidence>
<accession>A0A5N5T0K9</accession>
<dbReference type="FunFam" id="3.30.160.60:FF:001049">
    <property type="entry name" value="zinc finger protein 319"/>
    <property type="match status" value="1"/>
</dbReference>
<dbReference type="PANTHER" id="PTHR24377">
    <property type="entry name" value="IP01015P-RELATED"/>
    <property type="match status" value="1"/>
</dbReference>
<dbReference type="AlphaFoldDB" id="A0A5N5T0K9"/>
<dbReference type="OrthoDB" id="3437960at2759"/>
<evidence type="ECO:0000256" key="1">
    <source>
        <dbReference type="ARBA" id="ARBA00003767"/>
    </source>
</evidence>
<feature type="domain" description="C2H2-type" evidence="12">
    <location>
        <begin position="89"/>
        <end position="116"/>
    </location>
</feature>
<comment type="subcellular location">
    <subcellularLocation>
        <location evidence="2">Nucleus</location>
    </subcellularLocation>
</comment>
<dbReference type="InterPro" id="IPR050826">
    <property type="entry name" value="Krueppel_C2H2_ZnFinger"/>
</dbReference>
<keyword evidence="4" id="KW-0677">Repeat</keyword>
<dbReference type="Proteomes" id="UP000326759">
    <property type="component" value="Unassembled WGS sequence"/>
</dbReference>
<dbReference type="PROSITE" id="PS00028">
    <property type="entry name" value="ZINC_FINGER_C2H2_1"/>
    <property type="match status" value="3"/>
</dbReference>
<evidence type="ECO:0000256" key="8">
    <source>
        <dbReference type="ARBA" id="ARBA00023125"/>
    </source>
</evidence>
<feature type="domain" description="C2H2-type" evidence="12">
    <location>
        <begin position="5"/>
        <end position="32"/>
    </location>
</feature>
<keyword evidence="9" id="KW-0804">Transcription</keyword>
<keyword evidence="7" id="KW-0805">Transcription regulation</keyword>
<proteinExistence type="predicted"/>
<dbReference type="InterPro" id="IPR036236">
    <property type="entry name" value="Znf_C2H2_sf"/>
</dbReference>
<comment type="caution">
    <text evidence="13">The sequence shown here is derived from an EMBL/GenBank/DDBJ whole genome shotgun (WGS) entry which is preliminary data.</text>
</comment>
<dbReference type="EMBL" id="SEYY01015707">
    <property type="protein sequence ID" value="KAB7500013.1"/>
    <property type="molecule type" value="Genomic_DNA"/>
</dbReference>
<keyword evidence="10" id="KW-0539">Nucleus</keyword>
<evidence type="ECO:0000256" key="5">
    <source>
        <dbReference type="ARBA" id="ARBA00022771"/>
    </source>
</evidence>
<feature type="non-terminal residue" evidence="13">
    <location>
        <position position="1"/>
    </location>
</feature>
<name>A0A5N5T0K9_9CRUS</name>
<comment type="function">
    <text evidence="1">May be involved in transcriptional regulation.</text>
</comment>
<evidence type="ECO:0000256" key="9">
    <source>
        <dbReference type="ARBA" id="ARBA00023163"/>
    </source>
</evidence>
<evidence type="ECO:0000256" key="4">
    <source>
        <dbReference type="ARBA" id="ARBA00022737"/>
    </source>
</evidence>
<dbReference type="SUPFAM" id="SSF57667">
    <property type="entry name" value="beta-beta-alpha zinc fingers"/>
    <property type="match status" value="2"/>
</dbReference>
<reference evidence="13 14" key="1">
    <citation type="journal article" date="2019" name="PLoS Biol.">
        <title>Sex chromosomes control vertical transmission of feminizing Wolbachia symbionts in an isopod.</title>
        <authorList>
            <person name="Becking T."/>
            <person name="Chebbi M.A."/>
            <person name="Giraud I."/>
            <person name="Moumen B."/>
            <person name="Laverre T."/>
            <person name="Caubet Y."/>
            <person name="Peccoud J."/>
            <person name="Gilbert C."/>
            <person name="Cordaux R."/>
        </authorList>
    </citation>
    <scope>NUCLEOTIDE SEQUENCE [LARGE SCALE GENOMIC DNA]</scope>
    <source>
        <strain evidence="13">ANa2</strain>
        <tissue evidence="13">Whole body excluding digestive tract and cuticle</tissue>
    </source>
</reference>
<dbReference type="Gene3D" id="3.30.160.60">
    <property type="entry name" value="Classic Zinc Finger"/>
    <property type="match status" value="4"/>
</dbReference>
<keyword evidence="14" id="KW-1185">Reference proteome</keyword>
<dbReference type="Pfam" id="PF13912">
    <property type="entry name" value="zf-C2H2_6"/>
    <property type="match status" value="1"/>
</dbReference>
<evidence type="ECO:0000313" key="14">
    <source>
        <dbReference type="Proteomes" id="UP000326759"/>
    </source>
</evidence>
<organism evidence="13 14">
    <name type="scientific">Armadillidium nasatum</name>
    <dbReference type="NCBI Taxonomy" id="96803"/>
    <lineage>
        <taxon>Eukaryota</taxon>
        <taxon>Metazoa</taxon>
        <taxon>Ecdysozoa</taxon>
        <taxon>Arthropoda</taxon>
        <taxon>Crustacea</taxon>
        <taxon>Multicrustacea</taxon>
        <taxon>Malacostraca</taxon>
        <taxon>Eumalacostraca</taxon>
        <taxon>Peracarida</taxon>
        <taxon>Isopoda</taxon>
        <taxon>Oniscidea</taxon>
        <taxon>Crinocheta</taxon>
        <taxon>Armadillidiidae</taxon>
        <taxon>Armadillidium</taxon>
    </lineage>
</organism>
<sequence>VWGRFKCLDCGKAFSQSSHLVGHKRIHTGELPYSCGVCSKSFSSSTQLRKHVEKHNQSDSHVCSKCDKTFNKKSALALHESIPSEKRPYICVLCSAAFRSREDLNVHKKLHPGNEYPYSCKVCGKGFKIKLCCEKHAEKCASQFQKKSVKLEKDDLEVLWDSINNYDLNVDQLESSQGNSQSQIFQFDDSQGSHGICKMEMLEGSIEDGIDFEVDEQMLVLTNEGDNSVLQVIPSDYSVSGFTTGIQQC</sequence>
<dbReference type="GO" id="GO:0008270">
    <property type="term" value="F:zinc ion binding"/>
    <property type="evidence" value="ECO:0007669"/>
    <property type="project" value="UniProtKB-KW"/>
</dbReference>
<evidence type="ECO:0000256" key="11">
    <source>
        <dbReference type="PROSITE-ProRule" id="PRU00042"/>
    </source>
</evidence>
<dbReference type="FunFam" id="3.30.160.60:FF:001493">
    <property type="entry name" value="zinc finger protein 664"/>
    <property type="match status" value="1"/>
</dbReference>